<dbReference type="InterPro" id="IPR002110">
    <property type="entry name" value="Ankyrin_rpt"/>
</dbReference>
<organism evidence="5">
    <name type="scientific">Aphanomyces invadans</name>
    <dbReference type="NCBI Taxonomy" id="157072"/>
    <lineage>
        <taxon>Eukaryota</taxon>
        <taxon>Sar</taxon>
        <taxon>Stramenopiles</taxon>
        <taxon>Oomycota</taxon>
        <taxon>Saprolegniomycetes</taxon>
        <taxon>Saprolegniales</taxon>
        <taxon>Verrucalvaceae</taxon>
        <taxon>Aphanomyces</taxon>
    </lineage>
</organism>
<name>A0A024TIP0_9STRA</name>
<evidence type="ECO:0000256" key="4">
    <source>
        <dbReference type="SAM" id="MobiDB-lite"/>
    </source>
</evidence>
<dbReference type="GO" id="GO:0085020">
    <property type="term" value="P:protein K6-linked ubiquitination"/>
    <property type="evidence" value="ECO:0007669"/>
    <property type="project" value="TreeGrafter"/>
</dbReference>
<dbReference type="PROSITE" id="PS50088">
    <property type="entry name" value="ANK_REPEAT"/>
    <property type="match status" value="13"/>
</dbReference>
<feature type="repeat" description="ANK" evidence="3">
    <location>
        <begin position="141"/>
        <end position="173"/>
    </location>
</feature>
<feature type="repeat" description="ANK" evidence="3">
    <location>
        <begin position="207"/>
        <end position="239"/>
    </location>
</feature>
<dbReference type="PANTHER" id="PTHR24171:SF9">
    <property type="entry name" value="ANKYRIN REPEAT DOMAIN-CONTAINING PROTEIN 39"/>
    <property type="match status" value="1"/>
</dbReference>
<dbReference type="AlphaFoldDB" id="A0A024TIP0"/>
<dbReference type="STRING" id="157072.A0A024TIP0"/>
<dbReference type="RefSeq" id="XP_008878067.1">
    <property type="nucleotide sequence ID" value="XM_008879845.1"/>
</dbReference>
<dbReference type="SMART" id="SM00248">
    <property type="entry name" value="ANK"/>
    <property type="match status" value="15"/>
</dbReference>
<gene>
    <name evidence="5" type="ORF">H310_12676</name>
</gene>
<feature type="region of interest" description="Disordered" evidence="4">
    <location>
        <begin position="841"/>
        <end position="868"/>
    </location>
</feature>
<keyword evidence="2 3" id="KW-0040">ANK repeat</keyword>
<dbReference type="Pfam" id="PF13637">
    <property type="entry name" value="Ank_4"/>
    <property type="match status" value="2"/>
</dbReference>
<evidence type="ECO:0000256" key="1">
    <source>
        <dbReference type="ARBA" id="ARBA00022737"/>
    </source>
</evidence>
<feature type="repeat" description="ANK" evidence="3">
    <location>
        <begin position="108"/>
        <end position="140"/>
    </location>
</feature>
<proteinExistence type="predicted"/>
<dbReference type="PROSITE" id="PS50297">
    <property type="entry name" value="ANK_REP_REGION"/>
    <property type="match status" value="13"/>
</dbReference>
<feature type="repeat" description="ANK" evidence="3">
    <location>
        <begin position="75"/>
        <end position="107"/>
    </location>
</feature>
<evidence type="ECO:0000256" key="2">
    <source>
        <dbReference type="ARBA" id="ARBA00023043"/>
    </source>
</evidence>
<protein>
    <submittedName>
        <fullName evidence="5">Uncharacterized protein</fullName>
    </submittedName>
</protein>
<dbReference type="VEuPathDB" id="FungiDB:H310_12676"/>
<dbReference type="EMBL" id="KI913993">
    <property type="protein sequence ID" value="ETV93232.1"/>
    <property type="molecule type" value="Genomic_DNA"/>
</dbReference>
<feature type="repeat" description="ANK" evidence="3">
    <location>
        <begin position="611"/>
        <end position="643"/>
    </location>
</feature>
<feature type="repeat" description="ANK" evidence="3">
    <location>
        <begin position="240"/>
        <end position="272"/>
    </location>
</feature>
<dbReference type="OrthoDB" id="73683at2759"/>
<feature type="repeat" description="ANK" evidence="3">
    <location>
        <begin position="578"/>
        <end position="610"/>
    </location>
</feature>
<feature type="repeat" description="ANK" evidence="3">
    <location>
        <begin position="174"/>
        <end position="206"/>
    </location>
</feature>
<accession>A0A024TIP0</accession>
<dbReference type="SUPFAM" id="SSF48403">
    <property type="entry name" value="Ankyrin repeat"/>
    <property type="match status" value="2"/>
</dbReference>
<sequence length="894" mass="97630">MPHDNDSQVNDYYLLKAAKSGNVAKVQTCLSNGANINSSDERGRTPLHKASQKGHVTVVEMLVERGAGIDATEEDGWTPLHLASQNGHVDVVKRLLGKGANVHASEELGRTPLHIASDEGHVTIVEFLVERGADIDASDQDGWTPLFLASRSGHVDVVKKLLEKDANVNASKERGWTPLHIASDEGHVAIVEMLVEQGADIDASDQVGRTPLLLATKKGRVDVVKKLLEKDANVHASEERGWTPLHIASVERYVTIVEMLVEQGADMDASDEDGQTPLFLASQNGHLDVVMKLVEKGANVHASNKRGWTPLHTASQDGHVTIVEKLLSAEADLCATNSDGKTPRELAVHLNDGSVVDVLDLCAQDRALTCFCAGDLAMAEKYARLVITILKIDKSAFVWIGDKLLEQCKHEEAETFGLPRNCPDCAAVLEKICTIQVAQEFSPGAVHKLAMAKDPSIQAFLQNDKAMSTFRSVVDNPTHYHSHKTLLEPVLVYLASLDKVGAEPRDVLTPTEHIKDLYEAARMGDLTKIQACVENGADVNCLGELGETPLHWAAWTGHLDVVMDLIEKGAIVDATDNDGETPLDWASINGHAEVVQILVEKGASVNAVCDIGWTPLHHAALNGHEDTVMVLHEKVATIDVTDENGETPLHVVLKNGRVNVVVKLLEAGADLLLHQRMKRLPETLLHLRITPPLWMPWTNDRALMHFCAGDVIVAEKYATLVTTALKVDKSAVAWIGESLYYRGHMEQALVAFETGQKIDSSDIDCVVGREDVRDTIQVATAFRQNDLFPTLAIDQKMRDYLRDKAFASLIKSVQANPTLYDKTNERLADLFQFLQNLHKTTERAPTPMQQPSRAPPPPVTSSTSDAPITTLPAHASLAELANYLRLPGCPLVDT</sequence>
<dbReference type="GO" id="GO:0004842">
    <property type="term" value="F:ubiquitin-protein transferase activity"/>
    <property type="evidence" value="ECO:0007669"/>
    <property type="project" value="TreeGrafter"/>
</dbReference>
<dbReference type="Gene3D" id="1.25.40.20">
    <property type="entry name" value="Ankyrin repeat-containing domain"/>
    <property type="match status" value="5"/>
</dbReference>
<feature type="repeat" description="ANK" evidence="3">
    <location>
        <begin position="42"/>
        <end position="74"/>
    </location>
</feature>
<dbReference type="PRINTS" id="PR01415">
    <property type="entry name" value="ANKYRIN"/>
</dbReference>
<reference evidence="5" key="1">
    <citation type="submission" date="2013-12" db="EMBL/GenBank/DDBJ databases">
        <title>The Genome Sequence of Aphanomyces invadans NJM9701.</title>
        <authorList>
            <consortium name="The Broad Institute Genomics Platform"/>
            <person name="Russ C."/>
            <person name="Tyler B."/>
            <person name="van West P."/>
            <person name="Dieguez-Uribeondo J."/>
            <person name="Young S.K."/>
            <person name="Zeng Q."/>
            <person name="Gargeya S."/>
            <person name="Fitzgerald M."/>
            <person name="Abouelleil A."/>
            <person name="Alvarado L."/>
            <person name="Chapman S.B."/>
            <person name="Gainer-Dewar J."/>
            <person name="Goldberg J."/>
            <person name="Griggs A."/>
            <person name="Gujja S."/>
            <person name="Hansen M."/>
            <person name="Howarth C."/>
            <person name="Imamovic A."/>
            <person name="Ireland A."/>
            <person name="Larimer J."/>
            <person name="McCowan C."/>
            <person name="Murphy C."/>
            <person name="Pearson M."/>
            <person name="Poon T.W."/>
            <person name="Priest M."/>
            <person name="Roberts A."/>
            <person name="Saif S."/>
            <person name="Shea T."/>
            <person name="Sykes S."/>
            <person name="Wortman J."/>
            <person name="Nusbaum C."/>
            <person name="Birren B."/>
        </authorList>
    </citation>
    <scope>NUCLEOTIDE SEQUENCE [LARGE SCALE GENOMIC DNA]</scope>
    <source>
        <strain evidence="5">NJM9701</strain>
    </source>
</reference>
<dbReference type="Pfam" id="PF12796">
    <property type="entry name" value="Ank_2"/>
    <property type="match status" value="4"/>
</dbReference>
<evidence type="ECO:0000313" key="5">
    <source>
        <dbReference type="EMBL" id="ETV93232.1"/>
    </source>
</evidence>
<keyword evidence="1" id="KW-0677">Repeat</keyword>
<feature type="repeat" description="ANK" evidence="3">
    <location>
        <begin position="545"/>
        <end position="577"/>
    </location>
</feature>
<dbReference type="eggNOG" id="KOG4177">
    <property type="taxonomic scope" value="Eukaryota"/>
</dbReference>
<dbReference type="PANTHER" id="PTHR24171">
    <property type="entry name" value="ANKYRIN REPEAT DOMAIN-CONTAINING PROTEIN 39-RELATED"/>
    <property type="match status" value="1"/>
</dbReference>
<dbReference type="Pfam" id="PF13857">
    <property type="entry name" value="Ank_5"/>
    <property type="match status" value="1"/>
</dbReference>
<dbReference type="GeneID" id="20089726"/>
<feature type="repeat" description="ANK" evidence="3">
    <location>
        <begin position="273"/>
        <end position="305"/>
    </location>
</feature>
<feature type="repeat" description="ANK" evidence="3">
    <location>
        <begin position="644"/>
        <end position="676"/>
    </location>
</feature>
<evidence type="ECO:0000256" key="3">
    <source>
        <dbReference type="PROSITE-ProRule" id="PRU00023"/>
    </source>
</evidence>
<feature type="repeat" description="ANK" evidence="3">
    <location>
        <begin position="306"/>
        <end position="338"/>
    </location>
</feature>
<dbReference type="InterPro" id="IPR036770">
    <property type="entry name" value="Ankyrin_rpt-contain_sf"/>
</dbReference>